<name>A0A5C6PM44_9TELE</name>
<protein>
    <submittedName>
        <fullName evidence="1">Uncharacterized protein</fullName>
    </submittedName>
</protein>
<evidence type="ECO:0000313" key="2">
    <source>
        <dbReference type="Proteomes" id="UP000324091"/>
    </source>
</evidence>
<comment type="caution">
    <text evidence="1">The sequence shown here is derived from an EMBL/GenBank/DDBJ whole genome shotgun (WGS) entry which is preliminary data.</text>
</comment>
<evidence type="ECO:0000313" key="1">
    <source>
        <dbReference type="EMBL" id="TWW79999.1"/>
    </source>
</evidence>
<organism evidence="1 2">
    <name type="scientific">Takifugu flavidus</name>
    <name type="common">sansaifugu</name>
    <dbReference type="NCBI Taxonomy" id="433684"/>
    <lineage>
        <taxon>Eukaryota</taxon>
        <taxon>Metazoa</taxon>
        <taxon>Chordata</taxon>
        <taxon>Craniata</taxon>
        <taxon>Vertebrata</taxon>
        <taxon>Euteleostomi</taxon>
        <taxon>Actinopterygii</taxon>
        <taxon>Neopterygii</taxon>
        <taxon>Teleostei</taxon>
        <taxon>Neoteleostei</taxon>
        <taxon>Acanthomorphata</taxon>
        <taxon>Eupercaria</taxon>
        <taxon>Tetraodontiformes</taxon>
        <taxon>Tetradontoidea</taxon>
        <taxon>Tetraodontidae</taxon>
        <taxon>Takifugu</taxon>
    </lineage>
</organism>
<dbReference type="AlphaFoldDB" id="A0A5C6PM44"/>
<keyword evidence="2" id="KW-1185">Reference proteome</keyword>
<accession>A0A5C6PM44</accession>
<dbReference type="EMBL" id="RHFK02000002">
    <property type="protein sequence ID" value="TWW79999.1"/>
    <property type="molecule type" value="Genomic_DNA"/>
</dbReference>
<reference evidence="1 2" key="1">
    <citation type="submission" date="2019-04" db="EMBL/GenBank/DDBJ databases">
        <title>Chromosome genome assembly for Takifugu flavidus.</title>
        <authorList>
            <person name="Xiao S."/>
        </authorList>
    </citation>
    <scope>NUCLEOTIDE SEQUENCE [LARGE SCALE GENOMIC DNA]</scope>
    <source>
        <strain evidence="1">HTHZ2018</strain>
        <tissue evidence="1">Muscle</tissue>
    </source>
</reference>
<gene>
    <name evidence="1" type="ORF">D4764_10G0010290</name>
</gene>
<feature type="non-terminal residue" evidence="1">
    <location>
        <position position="1"/>
    </location>
</feature>
<sequence>IGSIILIPAALLSISSRYLRLRIVPGDTMVCGGHVCSKNTLCALNILYCTRSDSKGGVYFPFFLVGEAAGAP</sequence>
<proteinExistence type="predicted"/>
<dbReference type="Proteomes" id="UP000324091">
    <property type="component" value="Chromosome 10"/>
</dbReference>